<keyword evidence="1" id="KW-0812">Transmembrane</keyword>
<name>A0A1C0YD50_9BACL</name>
<evidence type="ECO:0000313" key="2">
    <source>
        <dbReference type="EMBL" id="OCS85092.1"/>
    </source>
</evidence>
<sequence length="232" mass="25855">MKTETKARLPKQIAAVLLSMVGMMSAYIFLFSFWEQLRELPQMEQVVVAAVQQSEKERVVQTLGFDVEVPPQHIIVYEEAAKAYNIPWTLLAAHHRVETVFSTEATDVSSAGAEGPFQFMPCTFVGWDHPTCSGKGEGSIPSAEKTNVDIITRYGGYGVDGNKDGIANPFHFVDAAHSAANYLAASGAADGQYEKAIFTYNHSSRYVEDVMLYFKLYEKHRKKLEINAAQYK</sequence>
<evidence type="ECO:0000256" key="1">
    <source>
        <dbReference type="SAM" id="Phobius"/>
    </source>
</evidence>
<accession>A0A1C0YD50</accession>
<gene>
    <name evidence="2" type="ORF">A6K76_15370</name>
</gene>
<protein>
    <recommendedName>
        <fullName evidence="4">Transglycosylase SLT domain-containing protein</fullName>
    </recommendedName>
</protein>
<evidence type="ECO:0008006" key="4">
    <source>
        <dbReference type="Google" id="ProtNLM"/>
    </source>
</evidence>
<dbReference type="EMBL" id="MATO01000069">
    <property type="protein sequence ID" value="OCS85092.1"/>
    <property type="molecule type" value="Genomic_DNA"/>
</dbReference>
<keyword evidence="1" id="KW-0472">Membrane</keyword>
<dbReference type="RefSeq" id="WP_066466406.1">
    <property type="nucleotide sequence ID" value="NZ_MATO01000069.1"/>
</dbReference>
<dbReference type="Gene3D" id="1.10.530.10">
    <property type="match status" value="1"/>
</dbReference>
<dbReference type="InterPro" id="IPR023346">
    <property type="entry name" value="Lysozyme-like_dom_sf"/>
</dbReference>
<proteinExistence type="predicted"/>
<dbReference type="AlphaFoldDB" id="A0A1C0YD50"/>
<organism evidence="2 3">
    <name type="scientific">Caryophanon latum</name>
    <dbReference type="NCBI Taxonomy" id="33977"/>
    <lineage>
        <taxon>Bacteria</taxon>
        <taxon>Bacillati</taxon>
        <taxon>Bacillota</taxon>
        <taxon>Bacilli</taxon>
        <taxon>Bacillales</taxon>
        <taxon>Caryophanaceae</taxon>
        <taxon>Caryophanon</taxon>
    </lineage>
</organism>
<keyword evidence="1" id="KW-1133">Transmembrane helix</keyword>
<comment type="caution">
    <text evidence="2">The sequence shown here is derived from an EMBL/GenBank/DDBJ whole genome shotgun (WGS) entry which is preliminary data.</text>
</comment>
<reference evidence="2 3" key="1">
    <citation type="submission" date="2016-07" db="EMBL/GenBank/DDBJ databases">
        <title>Caryophanon latum genome sequencing.</title>
        <authorList>
            <person name="Verma A."/>
            <person name="Pal Y."/>
            <person name="Krishnamurthi S."/>
        </authorList>
    </citation>
    <scope>NUCLEOTIDE SEQUENCE [LARGE SCALE GENOMIC DNA]</scope>
    <source>
        <strain evidence="2 3">DSM 14151</strain>
    </source>
</reference>
<evidence type="ECO:0000313" key="3">
    <source>
        <dbReference type="Proteomes" id="UP000093482"/>
    </source>
</evidence>
<dbReference type="Proteomes" id="UP000093482">
    <property type="component" value="Unassembled WGS sequence"/>
</dbReference>
<feature type="transmembrane region" description="Helical" evidence="1">
    <location>
        <begin position="12"/>
        <end position="34"/>
    </location>
</feature>
<dbReference type="CDD" id="cd13399">
    <property type="entry name" value="Slt35-like"/>
    <property type="match status" value="1"/>
</dbReference>
<dbReference type="SUPFAM" id="SSF53955">
    <property type="entry name" value="Lysozyme-like"/>
    <property type="match status" value="1"/>
</dbReference>
<keyword evidence="3" id="KW-1185">Reference proteome</keyword>